<dbReference type="PANTHER" id="PTHR13373">
    <property type="entry name" value="FROUNT PROTEIN-RELATED"/>
    <property type="match status" value="1"/>
</dbReference>
<comment type="function">
    <text evidence="9">Functions as a component of the nuclear pore complex (NPC).</text>
</comment>
<dbReference type="Pfam" id="PF07575">
    <property type="entry name" value="Nucleopor_Nup85"/>
    <property type="match status" value="1"/>
</dbReference>
<dbReference type="GO" id="GO:0031080">
    <property type="term" value="C:nuclear pore outer ring"/>
    <property type="evidence" value="ECO:0007669"/>
    <property type="project" value="TreeGrafter"/>
</dbReference>
<comment type="subunit">
    <text evidence="9">Component of the nuclear pore complex (NPC).</text>
</comment>
<dbReference type="AlphaFoldDB" id="A0A6U5KA21"/>
<proteinExistence type="inferred from homology"/>
<name>A0A6U5KA21_9STRA</name>
<evidence type="ECO:0000256" key="9">
    <source>
        <dbReference type="RuleBase" id="RU365073"/>
    </source>
</evidence>
<comment type="similarity">
    <text evidence="2 9">Belongs to the nucleoporin Nup85 family.</text>
</comment>
<keyword evidence="6 9" id="KW-0811">Translocation</keyword>
<protein>
    <recommendedName>
        <fullName evidence="9">Nuclear pore complex protein Nup85</fullName>
    </recommendedName>
</protein>
<evidence type="ECO:0000256" key="1">
    <source>
        <dbReference type="ARBA" id="ARBA00004567"/>
    </source>
</evidence>
<dbReference type="PANTHER" id="PTHR13373:SF21">
    <property type="entry name" value="NUCLEAR PORE COMPLEX PROTEIN NUP85"/>
    <property type="match status" value="1"/>
</dbReference>
<evidence type="ECO:0000313" key="10">
    <source>
        <dbReference type="EMBL" id="CAD8896784.1"/>
    </source>
</evidence>
<keyword evidence="9" id="KW-0472">Membrane</keyword>
<dbReference type="GO" id="GO:0006406">
    <property type="term" value="P:mRNA export from nucleus"/>
    <property type="evidence" value="ECO:0007669"/>
    <property type="project" value="TreeGrafter"/>
</dbReference>
<dbReference type="GO" id="GO:0045893">
    <property type="term" value="P:positive regulation of DNA-templated transcription"/>
    <property type="evidence" value="ECO:0007669"/>
    <property type="project" value="TreeGrafter"/>
</dbReference>
<sequence length="834" mass="91028">MSSPNINRVVPIAWSNVASVTAVFSGNHVFTINAFPSLSYDESGGDEAAAAAALVIRHYKEERSAATIESLLNFALESLPPIVGTEQQPRDGVVRPSLEQTSRSYRAIVDNNISEWDDAIAGFVEDGSISAHEAASDVEIVNLKIISAVHNLAEIVFLSSFPSKTGLSLASFSGSGKGGSGDSAKMVRFLRNHIVPFPSLEDTLGIVDDTIESMTNSQEPESWRNDSGTTVGGQRCSPFWTMVRAYCISGRLHDAWTLLSYHSLCNSPNATEDDNQGFYDLRGILLFAPIPGGRSIEEEDAPLPAASENIGDMDKDLFLGIPFAAWRMWDGHGGGASSAMSHWRTWCSYLENSSKMGSDTFLGKLIRKVPMLRWAVIDVLKGKVQWTEHVSWAEALLVELLYGDPRTLQSSLVEKARTAMHIAGGKSEVNEVHMKFLKILEGNAAEAVNTIHSLGGSGDSPIAATVCALLCDLLTRSGKIDFKISEGDNYCYIRSDFFHSAAMSCEAAFVGYNGHAGVLTAAKLLKLDESRNAIAAIHDLFCRHYPQKDEETKELMQFCKYDPDLQDAGCTLACARANSYLSESKQGDFVFWMLRGIEAIDSSSSLTKFNAITCLSSHCGNIAQNILYNLASKGFKEITTELEDGKMVVKAIEKDAVLNNPDMGSVSRAFSLLSNVVDLGVSIQSENYINSCDIIISCLLSRTEYNGVNLPLAPVMLYCPLIKIAAVLISQIKSSFDVSGIQTLMSSLSIIEQNLCLVDETLQKIGILRSNWNRSLNGASLTFTIEGLRREFGKGLALAYLKKNKLCNLDERILIDGLDDSAHYVNEVLYCSFI</sequence>
<evidence type="ECO:0000256" key="7">
    <source>
        <dbReference type="ARBA" id="ARBA00023132"/>
    </source>
</evidence>
<dbReference type="GO" id="GO:0017056">
    <property type="term" value="F:structural constituent of nuclear pore"/>
    <property type="evidence" value="ECO:0007669"/>
    <property type="project" value="TreeGrafter"/>
</dbReference>
<dbReference type="GO" id="GO:0006606">
    <property type="term" value="P:protein import into nucleus"/>
    <property type="evidence" value="ECO:0007669"/>
    <property type="project" value="TreeGrafter"/>
</dbReference>
<evidence type="ECO:0000256" key="2">
    <source>
        <dbReference type="ARBA" id="ARBA00005573"/>
    </source>
</evidence>
<organism evidence="11">
    <name type="scientific">Corethron hystrix</name>
    <dbReference type="NCBI Taxonomy" id="216773"/>
    <lineage>
        <taxon>Eukaryota</taxon>
        <taxon>Sar</taxon>
        <taxon>Stramenopiles</taxon>
        <taxon>Ochrophyta</taxon>
        <taxon>Bacillariophyta</taxon>
        <taxon>Coscinodiscophyceae</taxon>
        <taxon>Corethrophycidae</taxon>
        <taxon>Corethrales</taxon>
        <taxon>Corethraceae</taxon>
        <taxon>Corethron</taxon>
    </lineage>
</organism>
<keyword evidence="4 9" id="KW-0509">mRNA transport</keyword>
<evidence type="ECO:0000256" key="8">
    <source>
        <dbReference type="ARBA" id="ARBA00023242"/>
    </source>
</evidence>
<evidence type="ECO:0000256" key="4">
    <source>
        <dbReference type="ARBA" id="ARBA00022816"/>
    </source>
</evidence>
<keyword evidence="7 9" id="KW-0906">Nuclear pore complex</keyword>
<evidence type="ECO:0000256" key="6">
    <source>
        <dbReference type="ARBA" id="ARBA00023010"/>
    </source>
</evidence>
<comment type="subcellular location">
    <subcellularLocation>
        <location evidence="1 9">Nucleus</location>
        <location evidence="1 9">Nuclear pore complex</location>
    </subcellularLocation>
</comment>
<evidence type="ECO:0000256" key="5">
    <source>
        <dbReference type="ARBA" id="ARBA00022927"/>
    </source>
</evidence>
<reference evidence="11" key="1">
    <citation type="submission" date="2021-01" db="EMBL/GenBank/DDBJ databases">
        <authorList>
            <person name="Corre E."/>
            <person name="Pelletier E."/>
            <person name="Niang G."/>
            <person name="Scheremetjew M."/>
            <person name="Finn R."/>
            <person name="Kale V."/>
            <person name="Holt S."/>
            <person name="Cochrane G."/>
            <person name="Meng A."/>
            <person name="Brown T."/>
            <person name="Cohen L."/>
        </authorList>
    </citation>
    <scope>NUCLEOTIDE SEQUENCE</scope>
    <source>
        <strain evidence="11">308</strain>
    </source>
</reference>
<gene>
    <name evidence="10" type="ORF">CHYS00102_LOCUS23998</name>
    <name evidence="11" type="ORF">CHYS00102_LOCUS24006</name>
</gene>
<evidence type="ECO:0000313" key="11">
    <source>
        <dbReference type="EMBL" id="CAD8896792.1"/>
    </source>
</evidence>
<keyword evidence="5 9" id="KW-0653">Protein transport</keyword>
<keyword evidence="3 9" id="KW-0813">Transport</keyword>
<dbReference type="InterPro" id="IPR011502">
    <property type="entry name" value="Nucleoporin_Nup85"/>
</dbReference>
<dbReference type="EMBL" id="HBFR01032944">
    <property type="protein sequence ID" value="CAD8896784.1"/>
    <property type="molecule type" value="Transcribed_RNA"/>
</dbReference>
<accession>A0A6U5KA21</accession>
<dbReference type="EMBL" id="HBFR01032952">
    <property type="protein sequence ID" value="CAD8896792.1"/>
    <property type="molecule type" value="Transcribed_RNA"/>
</dbReference>
<keyword evidence="8 9" id="KW-0539">Nucleus</keyword>
<evidence type="ECO:0000256" key="3">
    <source>
        <dbReference type="ARBA" id="ARBA00022448"/>
    </source>
</evidence>
<dbReference type="GO" id="GO:0031965">
    <property type="term" value="C:nuclear membrane"/>
    <property type="evidence" value="ECO:0007669"/>
    <property type="project" value="UniProtKB-UniRule"/>
</dbReference>